<dbReference type="GO" id="GO:0000160">
    <property type="term" value="P:phosphorelay signal transduction system"/>
    <property type="evidence" value="ECO:0007669"/>
    <property type="project" value="UniProtKB-UniRule"/>
</dbReference>
<protein>
    <recommendedName>
        <fullName evidence="1">Histidine-containing phosphotransfer protein</fullName>
    </recommendedName>
</protein>
<dbReference type="Gene3D" id="1.20.120.160">
    <property type="entry name" value="HPT domain"/>
    <property type="match status" value="1"/>
</dbReference>
<dbReference type="InterPro" id="IPR045871">
    <property type="entry name" value="AHP1-5/YPD1"/>
</dbReference>
<comment type="caution">
    <text evidence="2">The sequence shown here is derived from an EMBL/GenBank/DDBJ whole genome shotgun (WGS) entry which is preliminary data.</text>
</comment>
<dbReference type="GO" id="GO:0005829">
    <property type="term" value="C:cytosol"/>
    <property type="evidence" value="ECO:0007669"/>
    <property type="project" value="UniProtKB-SubCell"/>
</dbReference>
<dbReference type="GO" id="GO:0009927">
    <property type="term" value="F:histidine phosphotransfer kinase activity"/>
    <property type="evidence" value="ECO:0007669"/>
    <property type="project" value="UniProtKB-UniRule"/>
</dbReference>
<dbReference type="GO" id="GO:0009736">
    <property type="term" value="P:cytokinin-activated signaling pathway"/>
    <property type="evidence" value="ECO:0007669"/>
    <property type="project" value="UniProtKB-KW"/>
</dbReference>
<gene>
    <name evidence="2" type="ORF">CBR_g45775</name>
</gene>
<accession>A0A388LZE1</accession>
<name>A0A388LZE1_CHABU</name>
<comment type="subcellular location">
    <subcellularLocation>
        <location evidence="1">Cytoplasm</location>
        <location evidence="1">Cytosol</location>
    </subcellularLocation>
    <subcellularLocation>
        <location evidence="1">Nucleus</location>
    </subcellularLocation>
</comment>
<evidence type="ECO:0000313" key="2">
    <source>
        <dbReference type="EMBL" id="GBG87623.1"/>
    </source>
</evidence>
<dbReference type="Proteomes" id="UP000265515">
    <property type="component" value="Unassembled WGS sequence"/>
</dbReference>
<dbReference type="InterPro" id="IPR036641">
    <property type="entry name" value="HPT_dom_sf"/>
</dbReference>
<keyword evidence="1" id="KW-0932">Cytokinin signaling pathway</keyword>
<comment type="domain">
    <text evidence="1">Histidine-containing phosphotransfer domain (HPt) contains an active histidine that mediates the phosphotransfer.</text>
</comment>
<dbReference type="AlphaFoldDB" id="A0A388LZE1"/>
<dbReference type="EMBL" id="BFEA01000623">
    <property type="protein sequence ID" value="GBG87623.1"/>
    <property type="molecule type" value="Genomic_DNA"/>
</dbReference>
<sequence length="248" mass="27693">MDLNKLLTQYKTLIGTLFAEGILDDQFTQLQQLQDPDNPDFVSEVVGIFFDDSERILTQLTQMLMTNPVNFKAVDGLVHQFKGSSASGPVVDKRAATLPSKYDGKGDITSWISSMRSYFEVMRTSPEDRSMIMGTNTKPAVRNFIELQAVTTGFEIIDLTEWLKVTSVRTLEDLLIARYQSKHAVLKARLKLEALKGQTWRTSVQALEQHLTGLFTTPDLGMTDVSCMDVVMGVAPKEYLSLLLGESS</sequence>
<keyword evidence="1" id="KW-0902">Two-component regulatory system</keyword>
<dbReference type="STRING" id="69332.A0A388LZE1"/>
<dbReference type="PANTHER" id="PTHR28242:SF52">
    <property type="entry name" value="PHOSPHORELAY INTERMEDIATE PROTEIN YPD1"/>
    <property type="match status" value="1"/>
</dbReference>
<dbReference type="Gramene" id="GBG87623">
    <property type="protein sequence ID" value="GBG87623"/>
    <property type="gene ID" value="CBR_g45775"/>
</dbReference>
<dbReference type="GO" id="GO:0005634">
    <property type="term" value="C:nucleus"/>
    <property type="evidence" value="ECO:0007669"/>
    <property type="project" value="UniProtKB-SubCell"/>
</dbReference>
<dbReference type="OrthoDB" id="1673781at2759"/>
<evidence type="ECO:0000313" key="3">
    <source>
        <dbReference type="Proteomes" id="UP000265515"/>
    </source>
</evidence>
<comment type="function">
    <text evidence="1">Functions as a two-component phosphorelay mediators between cytokinin sensor histidine kinases and response regulators (B-type ARRs). Plays an important role in propagating cytokinin signal transduction.</text>
</comment>
<evidence type="ECO:0000256" key="1">
    <source>
        <dbReference type="RuleBase" id="RU369004"/>
    </source>
</evidence>
<dbReference type="PANTHER" id="PTHR28242">
    <property type="entry name" value="PHOSPHORELAY INTERMEDIATE PROTEIN YPD1"/>
    <property type="match status" value="1"/>
</dbReference>
<dbReference type="GO" id="GO:0043424">
    <property type="term" value="F:protein histidine kinase binding"/>
    <property type="evidence" value="ECO:0007669"/>
    <property type="project" value="UniProtKB-UniRule"/>
</dbReference>
<proteinExistence type="predicted"/>
<reference evidence="2 3" key="1">
    <citation type="journal article" date="2018" name="Cell">
        <title>The Chara Genome: Secondary Complexity and Implications for Plant Terrestrialization.</title>
        <authorList>
            <person name="Nishiyama T."/>
            <person name="Sakayama H."/>
            <person name="Vries J.D."/>
            <person name="Buschmann H."/>
            <person name="Saint-Marcoux D."/>
            <person name="Ullrich K.K."/>
            <person name="Haas F.B."/>
            <person name="Vanderstraeten L."/>
            <person name="Becker D."/>
            <person name="Lang D."/>
            <person name="Vosolsobe S."/>
            <person name="Rombauts S."/>
            <person name="Wilhelmsson P.K.I."/>
            <person name="Janitza P."/>
            <person name="Kern R."/>
            <person name="Heyl A."/>
            <person name="Rumpler F."/>
            <person name="Villalobos L.I.A.C."/>
            <person name="Clay J.M."/>
            <person name="Skokan R."/>
            <person name="Toyoda A."/>
            <person name="Suzuki Y."/>
            <person name="Kagoshima H."/>
            <person name="Schijlen E."/>
            <person name="Tajeshwar N."/>
            <person name="Catarino B."/>
            <person name="Hetherington A.J."/>
            <person name="Saltykova A."/>
            <person name="Bonnot C."/>
            <person name="Breuninger H."/>
            <person name="Symeonidi A."/>
            <person name="Radhakrishnan G.V."/>
            <person name="Van Nieuwerburgh F."/>
            <person name="Deforce D."/>
            <person name="Chang C."/>
            <person name="Karol K.G."/>
            <person name="Hedrich R."/>
            <person name="Ulvskov P."/>
            <person name="Glockner G."/>
            <person name="Delwiche C.F."/>
            <person name="Petrasek J."/>
            <person name="Van de Peer Y."/>
            <person name="Friml J."/>
            <person name="Beilby M."/>
            <person name="Dolan L."/>
            <person name="Kohara Y."/>
            <person name="Sugano S."/>
            <person name="Fujiyama A."/>
            <person name="Delaux P.-M."/>
            <person name="Quint M."/>
            <person name="TheiBen G."/>
            <person name="Hagemann M."/>
            <person name="Harholt J."/>
            <person name="Dunand C."/>
            <person name="Zachgo S."/>
            <person name="Langdale J."/>
            <person name="Maumus F."/>
            <person name="Straeten D.V.D."/>
            <person name="Gould S.B."/>
            <person name="Rensing S.A."/>
        </authorList>
    </citation>
    <scope>NUCLEOTIDE SEQUENCE [LARGE SCALE GENOMIC DNA]</scope>
    <source>
        <strain evidence="2 3">S276</strain>
    </source>
</reference>
<keyword evidence="3" id="KW-1185">Reference proteome</keyword>
<dbReference type="SUPFAM" id="SSF47226">
    <property type="entry name" value="Histidine-containing phosphotransfer domain, HPT domain"/>
    <property type="match status" value="1"/>
</dbReference>
<organism evidence="2 3">
    <name type="scientific">Chara braunii</name>
    <name type="common">Braun's stonewort</name>
    <dbReference type="NCBI Taxonomy" id="69332"/>
    <lineage>
        <taxon>Eukaryota</taxon>
        <taxon>Viridiplantae</taxon>
        <taxon>Streptophyta</taxon>
        <taxon>Charophyceae</taxon>
        <taxon>Charales</taxon>
        <taxon>Characeae</taxon>
        <taxon>Chara</taxon>
    </lineage>
</organism>